<proteinExistence type="predicted"/>
<dbReference type="Proteomes" id="UP000301424">
    <property type="component" value="Segment"/>
</dbReference>
<name>A0A482MLV6_9CAUD</name>
<protein>
    <submittedName>
        <fullName evidence="1">Tail tube initiator</fullName>
    </submittedName>
</protein>
<dbReference type="EMBL" id="MK552141">
    <property type="protein sequence ID" value="QBQ74635.1"/>
    <property type="molecule type" value="Genomic_DNA"/>
</dbReference>
<accession>A0A482MLV6</accession>
<evidence type="ECO:0000313" key="2">
    <source>
        <dbReference type="Proteomes" id="UP000301424"/>
    </source>
</evidence>
<reference evidence="1 2" key="1">
    <citation type="submission" date="2019-02" db="EMBL/GenBank/DDBJ databases">
        <title>Complete genome sequence of Burkholderia cenocepacia phage BcepSauron.</title>
        <authorList>
            <person name="Park K."/>
            <person name="Gonzalez C."/>
            <person name="Liu M."/>
            <person name="Gill J."/>
        </authorList>
    </citation>
    <scope>NUCLEOTIDE SEQUENCE [LARGE SCALE GENOMIC DNA]</scope>
</reference>
<organism evidence="1 2">
    <name type="scientific">Burkholderia phage BcepSauron</name>
    <dbReference type="NCBI Taxonomy" id="2530033"/>
    <lineage>
        <taxon>Viruses</taxon>
        <taxon>Duplodnaviria</taxon>
        <taxon>Heunggongvirae</taxon>
        <taxon>Uroviricota</taxon>
        <taxon>Caudoviricetes</taxon>
        <taxon>Sarumanvirus</taxon>
        <taxon>Sarumanvirus bcepsauron</taxon>
    </lineage>
</organism>
<gene>
    <name evidence="1" type="ORF">BcepSauron_255</name>
</gene>
<evidence type="ECO:0000313" key="1">
    <source>
        <dbReference type="EMBL" id="QBQ74635.1"/>
    </source>
</evidence>
<sequence>MSFLSDAVSRATQQIKTGVNSQISRQVQGIKGAVSSAENAVVNAAAGVVNNTVRTAVGTAIGAAADLLSGNPGGALTTLANAPEKILGSALGGLGGFAGPSSLDLTGPGTLSEMSSSGGINPGDNLFGALNRTDPMMNYSWYCQLPVISPGSTQSESPTSGSILGNLAGSLGNILKSSIAGSVSTSGSAQLPWYFVEGATCPFRQYDTVTIFREGRDRKYPSKYSVDNLQLTMYADSANQTFQYLQAWNNAILTPFGATAAATMGGGWGRPSDYKKPIFIYLLDVTNQVVALIEYVECWPVSVEQYTLESGSSQRVVNRVNFSVGDVFINLMEVSSDLIGEVLYNAGASAVNAGVSAVGGLAQQGLNTAINSMSGALDGIFS</sequence>
<keyword evidence="2" id="KW-1185">Reference proteome</keyword>